<comment type="caution">
    <text evidence="2">The sequence shown here is derived from an EMBL/GenBank/DDBJ whole genome shotgun (WGS) entry which is preliminary data.</text>
</comment>
<reference evidence="3" key="1">
    <citation type="journal article" date="2019" name="Int. J. Syst. Evol. Microbiol.">
        <title>The Global Catalogue of Microorganisms (GCM) 10K type strain sequencing project: providing services to taxonomists for standard genome sequencing and annotation.</title>
        <authorList>
            <consortium name="The Broad Institute Genomics Platform"/>
            <consortium name="The Broad Institute Genome Sequencing Center for Infectious Disease"/>
            <person name="Wu L."/>
            <person name="Ma J."/>
        </authorList>
    </citation>
    <scope>NUCLEOTIDE SEQUENCE [LARGE SCALE GENOMIC DNA]</scope>
    <source>
        <strain evidence="3">KCTC 42282</strain>
    </source>
</reference>
<gene>
    <name evidence="2" type="ORF">ACFONL_19125</name>
</gene>
<feature type="domain" description="YdhG-like" evidence="1">
    <location>
        <begin position="30"/>
        <end position="126"/>
    </location>
</feature>
<accession>A0ABV7ULY6</accession>
<dbReference type="PIRSF" id="PIRSF021308">
    <property type="entry name" value="UCP021308"/>
    <property type="match status" value="1"/>
</dbReference>
<dbReference type="Proteomes" id="UP001595704">
    <property type="component" value="Unassembled WGS sequence"/>
</dbReference>
<dbReference type="Gene3D" id="3.90.1150.200">
    <property type="match status" value="1"/>
</dbReference>
<dbReference type="Pfam" id="PF13376">
    <property type="entry name" value="OmdA"/>
    <property type="match status" value="1"/>
</dbReference>
<proteinExistence type="predicted"/>
<dbReference type="Pfam" id="PF08818">
    <property type="entry name" value="DUF1801"/>
    <property type="match status" value="1"/>
</dbReference>
<evidence type="ECO:0000313" key="3">
    <source>
        <dbReference type="Proteomes" id="UP001595704"/>
    </source>
</evidence>
<dbReference type="InterPro" id="IPR016786">
    <property type="entry name" value="YdeI_bac"/>
</dbReference>
<dbReference type="InterPro" id="IPR014922">
    <property type="entry name" value="YdhG-like"/>
</dbReference>
<sequence>MMIVDIEDFFTRGCGRCNRFDTPDCSTRPWEAGLHKLRAVCRDAGLTEVVKWAHPCYMHGRRNIAIIGAFRNDFRLSFFNAALMTDPEAVLERQGPNARSPDMIRFTSNDDVARLEPVIRSYLREASGYAEAGVKPARVTASYDLPEELSEALDADPALAEAFHVLTPGRQNSYVLNLNAAKQTETRLRRIAGFRHKILAGKGATER</sequence>
<evidence type="ECO:0000259" key="1">
    <source>
        <dbReference type="Pfam" id="PF08818"/>
    </source>
</evidence>
<dbReference type="EMBL" id="JBHRYC010000093">
    <property type="protein sequence ID" value="MFC3639455.1"/>
    <property type="molecule type" value="Genomic_DNA"/>
</dbReference>
<protein>
    <submittedName>
        <fullName evidence="2">YdeI family protein</fullName>
    </submittedName>
</protein>
<dbReference type="SUPFAM" id="SSF159888">
    <property type="entry name" value="YdhG-like"/>
    <property type="match status" value="1"/>
</dbReference>
<name>A0ABV7ULY6_9HYPH</name>
<dbReference type="RefSeq" id="WP_308432033.1">
    <property type="nucleotide sequence ID" value="NZ_BNCG01000007.1"/>
</dbReference>
<keyword evidence="3" id="KW-1185">Reference proteome</keyword>
<evidence type="ECO:0000313" key="2">
    <source>
        <dbReference type="EMBL" id="MFC3639455.1"/>
    </source>
</evidence>
<organism evidence="2 3">
    <name type="scientific">Camelimonas fluminis</name>
    <dbReference type="NCBI Taxonomy" id="1576911"/>
    <lineage>
        <taxon>Bacteria</taxon>
        <taxon>Pseudomonadati</taxon>
        <taxon>Pseudomonadota</taxon>
        <taxon>Alphaproteobacteria</taxon>
        <taxon>Hyphomicrobiales</taxon>
        <taxon>Chelatococcaceae</taxon>
        <taxon>Camelimonas</taxon>
    </lineage>
</organism>